<reference evidence="2 3" key="1">
    <citation type="submission" date="2021-05" db="EMBL/GenBank/DDBJ databases">
        <title>Phylogenetic classification of ten novel species belonging to the genus Bifidobacterium comprising B. colchicus sp. nov., B. abeli sp. nov., B. bicoloris sp. nov., B. guerezis sp. nov., B. rosaliae sp. nov., B. santillanensis sp. nov., B. argentati sp. nov., B. amazzoni sp. nov., B. pluviali sp. nov., and B. pinnaculum sp. nov.</title>
        <authorList>
            <person name="Lugli G.A."/>
            <person name="Ruiz Garcia L."/>
            <person name="Margolles A."/>
            <person name="Ventura M."/>
        </authorList>
    </citation>
    <scope>NUCLEOTIDE SEQUENCE [LARGE SCALE GENOMIC DNA]</scope>
    <source>
        <strain evidence="2 3">82T10</strain>
    </source>
</reference>
<dbReference type="RefSeq" id="WP_219057863.1">
    <property type="nucleotide sequence ID" value="NZ_JAHBBH010000003.1"/>
</dbReference>
<protein>
    <submittedName>
        <fullName evidence="2">Uncharacterized protein</fullName>
    </submittedName>
</protein>
<evidence type="ECO:0000313" key="2">
    <source>
        <dbReference type="EMBL" id="MBW3091757.1"/>
    </source>
</evidence>
<sequence>MWINDKGGYDYAIQRISDHRFCANGDSDEAWTSDYDAVCLAEGMSGPEYWRDSVWDRFSCFLTDDITAETDDDWPEDYAYELARNHVREGYRLVRLPFLNEELYLTDENGRDYEEGESPFFDEDDNIDIVAVRDYVFGKGGAIALPGEKVPKDAYWAACGAKELRWRLCPIEDGTDPEGGLDVLTPVSARSARSARSAGSAGSRSAVSAGSRAAAASSKGTRVQTSDQSIRRMMDGLDDEIDEYLSQSSWSYTDSFAVTGPRGCKTADSAARALQQRIDGWDYRTMRLKVVRFRDVPEPMPGADGKLKGAIVFQRDSVGDQVQYRVSHLGMWCPRRAAEFAWADQEHAYLRASFEMADDGSVSQRVNGNYFSIHAGFSYDELAKAGLIAGEDDPAGDLSDDVLGIWDRTTGWVLPVPLDSVIVWRAFGEGRSNCLDVYCGRKWRVDHRRWALYYGNDPGDLSEVKVRVRALESQLELFLVMNSPRNPWNTRGEWDD</sequence>
<dbReference type="Proteomes" id="UP000700815">
    <property type="component" value="Unassembled WGS sequence"/>
</dbReference>
<evidence type="ECO:0000256" key="1">
    <source>
        <dbReference type="SAM" id="MobiDB-lite"/>
    </source>
</evidence>
<feature type="region of interest" description="Disordered" evidence="1">
    <location>
        <begin position="194"/>
        <end position="229"/>
    </location>
</feature>
<accession>A0ABS6WCS0</accession>
<comment type="caution">
    <text evidence="2">The sequence shown here is derived from an EMBL/GenBank/DDBJ whole genome shotgun (WGS) entry which is preliminary data.</text>
</comment>
<organism evidence="2 3">
    <name type="scientific">Bifidobacterium miconis</name>
    <dbReference type="NCBI Taxonomy" id="2834435"/>
    <lineage>
        <taxon>Bacteria</taxon>
        <taxon>Bacillati</taxon>
        <taxon>Actinomycetota</taxon>
        <taxon>Actinomycetes</taxon>
        <taxon>Bifidobacteriales</taxon>
        <taxon>Bifidobacteriaceae</taxon>
        <taxon>Bifidobacterium</taxon>
    </lineage>
</organism>
<name>A0ABS6WCS0_9BIFI</name>
<proteinExistence type="predicted"/>
<feature type="compositionally biased region" description="Polar residues" evidence="1">
    <location>
        <begin position="219"/>
        <end position="228"/>
    </location>
</feature>
<evidence type="ECO:0000313" key="3">
    <source>
        <dbReference type="Proteomes" id="UP000700815"/>
    </source>
</evidence>
<gene>
    <name evidence="2" type="ORF">KIH79_02080</name>
</gene>
<feature type="compositionally biased region" description="Low complexity" evidence="1">
    <location>
        <begin position="194"/>
        <end position="218"/>
    </location>
</feature>
<keyword evidence="3" id="KW-1185">Reference proteome</keyword>
<dbReference type="EMBL" id="JAHBBH010000003">
    <property type="protein sequence ID" value="MBW3091757.1"/>
    <property type="molecule type" value="Genomic_DNA"/>
</dbReference>